<evidence type="ECO:0000313" key="4">
    <source>
        <dbReference type="Proteomes" id="UP000305067"/>
    </source>
</evidence>
<dbReference type="EMBL" id="ML179010">
    <property type="protein sequence ID" value="TFK95055.1"/>
    <property type="molecule type" value="Genomic_DNA"/>
</dbReference>
<accession>A0A5C3Q0E1</accession>
<protein>
    <submittedName>
        <fullName evidence="3">Uncharacterized protein</fullName>
    </submittedName>
</protein>
<gene>
    <name evidence="3" type="ORF">BDV98DRAFT_578437</name>
    <name evidence="2" type="ORF">BDV98DRAFT_578439</name>
</gene>
<organism evidence="3 4">
    <name type="scientific">Pterulicium gracile</name>
    <dbReference type="NCBI Taxonomy" id="1884261"/>
    <lineage>
        <taxon>Eukaryota</taxon>
        <taxon>Fungi</taxon>
        <taxon>Dikarya</taxon>
        <taxon>Basidiomycota</taxon>
        <taxon>Agaricomycotina</taxon>
        <taxon>Agaricomycetes</taxon>
        <taxon>Agaricomycetidae</taxon>
        <taxon>Agaricales</taxon>
        <taxon>Pleurotineae</taxon>
        <taxon>Pterulaceae</taxon>
        <taxon>Pterulicium</taxon>
    </lineage>
</organism>
<dbReference type="EMBL" id="ML179009">
    <property type="protein sequence ID" value="TFK95056.1"/>
    <property type="molecule type" value="Genomic_DNA"/>
</dbReference>
<name>A0A5C3Q0E1_9AGAR</name>
<dbReference type="Proteomes" id="UP000305067">
    <property type="component" value="Unassembled WGS sequence"/>
</dbReference>
<keyword evidence="4" id="KW-1185">Reference proteome</keyword>
<evidence type="ECO:0000313" key="3">
    <source>
        <dbReference type="EMBL" id="TFK95056.1"/>
    </source>
</evidence>
<proteinExistence type="predicted"/>
<keyword evidence="1" id="KW-0472">Membrane</keyword>
<evidence type="ECO:0000313" key="2">
    <source>
        <dbReference type="EMBL" id="TFK95055.1"/>
    </source>
</evidence>
<evidence type="ECO:0000256" key="1">
    <source>
        <dbReference type="SAM" id="Phobius"/>
    </source>
</evidence>
<feature type="transmembrane region" description="Helical" evidence="1">
    <location>
        <begin position="20"/>
        <end position="38"/>
    </location>
</feature>
<sequence length="67" mass="7108">MESKASPDSTRSAETSPHLPLPFFLAALMSTALASMVAPETRVAALAMAARAKVAIEKRILTVRGRL</sequence>
<reference evidence="3 4" key="1">
    <citation type="journal article" date="2019" name="Nat. Ecol. Evol.">
        <title>Megaphylogeny resolves global patterns of mushroom evolution.</title>
        <authorList>
            <person name="Varga T."/>
            <person name="Krizsan K."/>
            <person name="Foldi C."/>
            <person name="Dima B."/>
            <person name="Sanchez-Garcia M."/>
            <person name="Sanchez-Ramirez S."/>
            <person name="Szollosi G.J."/>
            <person name="Szarkandi J.G."/>
            <person name="Papp V."/>
            <person name="Albert L."/>
            <person name="Andreopoulos W."/>
            <person name="Angelini C."/>
            <person name="Antonin V."/>
            <person name="Barry K.W."/>
            <person name="Bougher N.L."/>
            <person name="Buchanan P."/>
            <person name="Buyck B."/>
            <person name="Bense V."/>
            <person name="Catcheside P."/>
            <person name="Chovatia M."/>
            <person name="Cooper J."/>
            <person name="Damon W."/>
            <person name="Desjardin D."/>
            <person name="Finy P."/>
            <person name="Geml J."/>
            <person name="Haridas S."/>
            <person name="Hughes K."/>
            <person name="Justo A."/>
            <person name="Karasinski D."/>
            <person name="Kautmanova I."/>
            <person name="Kiss B."/>
            <person name="Kocsube S."/>
            <person name="Kotiranta H."/>
            <person name="LaButti K.M."/>
            <person name="Lechner B.E."/>
            <person name="Liimatainen K."/>
            <person name="Lipzen A."/>
            <person name="Lukacs Z."/>
            <person name="Mihaltcheva S."/>
            <person name="Morgado L.N."/>
            <person name="Niskanen T."/>
            <person name="Noordeloos M.E."/>
            <person name="Ohm R.A."/>
            <person name="Ortiz-Santana B."/>
            <person name="Ovrebo C."/>
            <person name="Racz N."/>
            <person name="Riley R."/>
            <person name="Savchenko A."/>
            <person name="Shiryaev A."/>
            <person name="Soop K."/>
            <person name="Spirin V."/>
            <person name="Szebenyi C."/>
            <person name="Tomsovsky M."/>
            <person name="Tulloss R.E."/>
            <person name="Uehling J."/>
            <person name="Grigoriev I.V."/>
            <person name="Vagvolgyi C."/>
            <person name="Papp T."/>
            <person name="Martin F.M."/>
            <person name="Miettinen O."/>
            <person name="Hibbett D.S."/>
            <person name="Nagy L.G."/>
        </authorList>
    </citation>
    <scope>NUCLEOTIDE SEQUENCE [LARGE SCALE GENOMIC DNA]</scope>
    <source>
        <strain evidence="3 4">CBS 309.79</strain>
    </source>
</reference>
<keyword evidence="1" id="KW-0812">Transmembrane</keyword>
<keyword evidence="1" id="KW-1133">Transmembrane helix</keyword>
<dbReference type="AlphaFoldDB" id="A0A5C3Q0E1"/>